<dbReference type="Proteomes" id="UP000321938">
    <property type="component" value="Unassembled WGS sequence"/>
</dbReference>
<evidence type="ECO:0000313" key="2">
    <source>
        <dbReference type="Proteomes" id="UP000321938"/>
    </source>
</evidence>
<name>A0A5C7B8T1_9FLAO</name>
<protein>
    <submittedName>
        <fullName evidence="1">Uncharacterized protein</fullName>
    </submittedName>
</protein>
<dbReference type="STRING" id="1123037.GCA_000425305_02415"/>
<evidence type="ECO:0000313" key="1">
    <source>
        <dbReference type="EMBL" id="TXE16783.1"/>
    </source>
</evidence>
<dbReference type="EMBL" id="VOSB01000016">
    <property type="protein sequence ID" value="TXE16783.1"/>
    <property type="molecule type" value="Genomic_DNA"/>
</dbReference>
<dbReference type="OrthoDB" id="9815205at2"/>
<dbReference type="AlphaFoldDB" id="A0A5C7B8T1"/>
<reference evidence="1 2" key="1">
    <citation type="submission" date="2019-08" db="EMBL/GenBank/DDBJ databases">
        <title>Genome of Psychroserpens burtonensis ACAM 167.</title>
        <authorList>
            <person name="Bowman J.P."/>
        </authorList>
    </citation>
    <scope>NUCLEOTIDE SEQUENCE [LARGE SCALE GENOMIC DNA]</scope>
    <source>
        <strain evidence="1 2">ACAM 167</strain>
    </source>
</reference>
<proteinExistence type="predicted"/>
<accession>A0A5C7B8T1</accession>
<keyword evidence="2" id="KW-1185">Reference proteome</keyword>
<comment type="caution">
    <text evidence="1">The sequence shown here is derived from an EMBL/GenBank/DDBJ whole genome shotgun (WGS) entry which is preliminary data.</text>
</comment>
<dbReference type="RefSeq" id="WP_037051915.1">
    <property type="nucleotide sequence ID" value="NZ_VOSB01000016.1"/>
</dbReference>
<organism evidence="1 2">
    <name type="scientific">Psychroserpens burtonensis</name>
    <dbReference type="NCBI Taxonomy" id="49278"/>
    <lineage>
        <taxon>Bacteria</taxon>
        <taxon>Pseudomonadati</taxon>
        <taxon>Bacteroidota</taxon>
        <taxon>Flavobacteriia</taxon>
        <taxon>Flavobacteriales</taxon>
        <taxon>Flavobacteriaceae</taxon>
        <taxon>Psychroserpens</taxon>
    </lineage>
</organism>
<sequence length="105" mass="12190">MSSSFIGLNEKCSKIDKKQFLEELTTKNFIPLKLKSIDGIEQYKLYRLQSSASKGIRTTIKNESLTNLKHFKMESMKFPEFDFTDLNGNHYNNENTIGKTIIFKT</sequence>
<gene>
    <name evidence="1" type="ORF">ES692_12055</name>
</gene>